<protein>
    <recommendedName>
        <fullName evidence="6">Lysosome-associated membrane glycoprotein 1</fullName>
    </recommendedName>
</protein>
<gene>
    <name evidence="4" type="ORF">RF11_11502</name>
</gene>
<keyword evidence="2" id="KW-1133">Transmembrane helix</keyword>
<evidence type="ECO:0000313" key="5">
    <source>
        <dbReference type="Proteomes" id="UP000031668"/>
    </source>
</evidence>
<feature type="signal peptide" evidence="3">
    <location>
        <begin position="1"/>
        <end position="21"/>
    </location>
</feature>
<evidence type="ECO:0000256" key="3">
    <source>
        <dbReference type="SAM" id="SignalP"/>
    </source>
</evidence>
<keyword evidence="3" id="KW-0732">Signal</keyword>
<organism evidence="4 5">
    <name type="scientific">Thelohanellus kitauei</name>
    <name type="common">Myxosporean</name>
    <dbReference type="NCBI Taxonomy" id="669202"/>
    <lineage>
        <taxon>Eukaryota</taxon>
        <taxon>Metazoa</taxon>
        <taxon>Cnidaria</taxon>
        <taxon>Myxozoa</taxon>
        <taxon>Myxosporea</taxon>
        <taxon>Bivalvulida</taxon>
        <taxon>Platysporina</taxon>
        <taxon>Myxobolidae</taxon>
        <taxon>Thelohanellus</taxon>
    </lineage>
</organism>
<evidence type="ECO:0000256" key="1">
    <source>
        <dbReference type="SAM" id="MobiDB-lite"/>
    </source>
</evidence>
<comment type="caution">
    <text evidence="4">The sequence shown here is derived from an EMBL/GenBank/DDBJ whole genome shotgun (WGS) entry which is preliminary data.</text>
</comment>
<dbReference type="AlphaFoldDB" id="A0A0C2MC12"/>
<reference evidence="4 5" key="1">
    <citation type="journal article" date="2014" name="Genome Biol. Evol.">
        <title>The genome of the myxosporean Thelohanellus kitauei shows adaptations to nutrient acquisition within its fish host.</title>
        <authorList>
            <person name="Yang Y."/>
            <person name="Xiong J."/>
            <person name="Zhou Z."/>
            <person name="Huo F."/>
            <person name="Miao W."/>
            <person name="Ran C."/>
            <person name="Liu Y."/>
            <person name="Zhang J."/>
            <person name="Feng J."/>
            <person name="Wang M."/>
            <person name="Wang M."/>
            <person name="Wang L."/>
            <person name="Yao B."/>
        </authorList>
    </citation>
    <scope>NUCLEOTIDE SEQUENCE [LARGE SCALE GENOMIC DNA]</scope>
    <source>
        <strain evidence="4">Wuqing</strain>
    </source>
</reference>
<proteinExistence type="predicted"/>
<evidence type="ECO:0000313" key="4">
    <source>
        <dbReference type="EMBL" id="KII64546.1"/>
    </source>
</evidence>
<dbReference type="Proteomes" id="UP000031668">
    <property type="component" value="Unassembled WGS sequence"/>
</dbReference>
<sequence length="278" mass="31114">MLVCCQTVFLILSNLIGFTDELYTKTLQLKNHDIHVQSEMYVEFSLSPTDKASYDAADIKDFSFNSDGTELNVKFMNDDASQWCKIDCNSSDTASEITIGGCAIQVHSGGNNEVHNFVLGHKFKLRKNTKYDFAYHSINFKLDEIGVQYFGIVITSLVIEFGDQETCELKNNDFVYHNSQFNSLTLVTLCKSATEKFHTQSYAFDETNPKITQPEKEKGNTGADENVQEEDIEEPGLGSTWTIVIISITVILISITLVVIGIFICKKGNILAKIQQAV</sequence>
<accession>A0A0C2MC12</accession>
<keyword evidence="2" id="KW-0472">Membrane</keyword>
<evidence type="ECO:0008006" key="6">
    <source>
        <dbReference type="Google" id="ProtNLM"/>
    </source>
</evidence>
<keyword evidence="5" id="KW-1185">Reference proteome</keyword>
<name>A0A0C2MC12_THEKT</name>
<feature type="region of interest" description="Disordered" evidence="1">
    <location>
        <begin position="208"/>
        <end position="231"/>
    </location>
</feature>
<feature type="chain" id="PRO_5002152044" description="Lysosome-associated membrane glycoprotein 1" evidence="3">
    <location>
        <begin position="22"/>
        <end position="278"/>
    </location>
</feature>
<keyword evidence="2" id="KW-0812">Transmembrane</keyword>
<feature type="transmembrane region" description="Helical" evidence="2">
    <location>
        <begin position="241"/>
        <end position="265"/>
    </location>
</feature>
<dbReference type="EMBL" id="JWZT01004226">
    <property type="protein sequence ID" value="KII64546.1"/>
    <property type="molecule type" value="Genomic_DNA"/>
</dbReference>
<evidence type="ECO:0000256" key="2">
    <source>
        <dbReference type="SAM" id="Phobius"/>
    </source>
</evidence>